<sequence>MRVWRIGMLALAAVLLLSGCTAGIKTGSANSSAVALGDNQVEWAFTQADQHPEEKLVALIGEAKETLDIAIYSLTYPAIVQAIKDAKARGVSVRLLTDRIQSGGKTQKEALKLLGSAGVPMKINSHSGLMHLKMTIVDGEAATSGSFNYSKSASTTNDEIFVIFRNADIARSFEEQFEAMWTDEKRFETITPTIAMDESTGSTGQAEEDDEGAVESAAPASCANPDIKGNINAKGERIYHVPGGAGYTQTDPEQMFCTEQEAEAAGFRKALR</sequence>
<dbReference type="GO" id="GO:0006793">
    <property type="term" value="P:phosphorus metabolic process"/>
    <property type="evidence" value="ECO:0007669"/>
    <property type="project" value="UniProtKB-ARBA"/>
</dbReference>
<dbReference type="GO" id="GO:0016042">
    <property type="term" value="P:lipid catabolic process"/>
    <property type="evidence" value="ECO:0007669"/>
    <property type="project" value="UniProtKB-KW"/>
</dbReference>
<evidence type="ECO:0000256" key="8">
    <source>
        <dbReference type="SAM" id="SignalP"/>
    </source>
</evidence>
<evidence type="ECO:0000256" key="4">
    <source>
        <dbReference type="ARBA" id="ARBA00022801"/>
    </source>
</evidence>
<comment type="catalytic activity">
    <reaction evidence="1">
        <text>a 1,2-diacyl-sn-glycero-3-phosphocholine + H2O = a 1,2-diacyl-sn-glycero-3-phosphate + choline + H(+)</text>
        <dbReference type="Rhea" id="RHEA:14445"/>
        <dbReference type="ChEBI" id="CHEBI:15354"/>
        <dbReference type="ChEBI" id="CHEBI:15377"/>
        <dbReference type="ChEBI" id="CHEBI:15378"/>
        <dbReference type="ChEBI" id="CHEBI:57643"/>
        <dbReference type="ChEBI" id="CHEBI:58608"/>
        <dbReference type="EC" id="3.1.4.4"/>
    </reaction>
</comment>
<dbReference type="PANTHER" id="PTHR43856">
    <property type="entry name" value="CARDIOLIPIN HYDROLASE"/>
    <property type="match status" value="1"/>
</dbReference>
<dbReference type="GO" id="GO:0004630">
    <property type="term" value="F:phospholipase D activity"/>
    <property type="evidence" value="ECO:0007669"/>
    <property type="project" value="UniProtKB-EC"/>
</dbReference>
<keyword evidence="6" id="KW-0443">Lipid metabolism</keyword>
<protein>
    <recommendedName>
        <fullName evidence="3">phospholipase D</fullName>
        <ecNumber evidence="3">3.1.4.4</ecNumber>
    </recommendedName>
</protein>
<evidence type="ECO:0000259" key="9">
    <source>
        <dbReference type="PROSITE" id="PS50035"/>
    </source>
</evidence>
<keyword evidence="5" id="KW-0442">Lipid degradation</keyword>
<evidence type="ECO:0000256" key="3">
    <source>
        <dbReference type="ARBA" id="ARBA00012027"/>
    </source>
</evidence>
<keyword evidence="4" id="KW-0378">Hydrolase</keyword>
<evidence type="ECO:0000313" key="11">
    <source>
        <dbReference type="Proteomes" id="UP000310636"/>
    </source>
</evidence>
<dbReference type="Proteomes" id="UP000310636">
    <property type="component" value="Unassembled WGS sequence"/>
</dbReference>
<dbReference type="Gene3D" id="3.30.870.10">
    <property type="entry name" value="Endonuclease Chain A"/>
    <property type="match status" value="1"/>
</dbReference>
<evidence type="ECO:0000256" key="1">
    <source>
        <dbReference type="ARBA" id="ARBA00000798"/>
    </source>
</evidence>
<comment type="caution">
    <text evidence="10">The sequence shown here is derived from an EMBL/GenBank/DDBJ whole genome shotgun (WGS) entry which is preliminary data.</text>
</comment>
<organism evidence="10 11">
    <name type="scientific">Cohnella fermenti</name>
    <dbReference type="NCBI Taxonomy" id="2565925"/>
    <lineage>
        <taxon>Bacteria</taxon>
        <taxon>Bacillati</taxon>
        <taxon>Bacillota</taxon>
        <taxon>Bacilli</taxon>
        <taxon>Bacillales</taxon>
        <taxon>Paenibacillaceae</taxon>
        <taxon>Cohnella</taxon>
    </lineage>
</organism>
<dbReference type="OrthoDB" id="281759at2"/>
<dbReference type="Pfam" id="PF13091">
    <property type="entry name" value="PLDc_2"/>
    <property type="match status" value="1"/>
</dbReference>
<feature type="chain" id="PRO_5039628502" description="phospholipase D" evidence="8">
    <location>
        <begin position="23"/>
        <end position="272"/>
    </location>
</feature>
<comment type="similarity">
    <text evidence="2">Belongs to the phospholipase D family.</text>
</comment>
<evidence type="ECO:0000256" key="5">
    <source>
        <dbReference type="ARBA" id="ARBA00022963"/>
    </source>
</evidence>
<dbReference type="GO" id="GO:0016891">
    <property type="term" value="F:RNA endonuclease activity producing 5'-phosphomonoesters, hydrolytic mechanism"/>
    <property type="evidence" value="ECO:0007669"/>
    <property type="project" value="TreeGrafter"/>
</dbReference>
<dbReference type="InterPro" id="IPR025202">
    <property type="entry name" value="PLD-like_dom"/>
</dbReference>
<evidence type="ECO:0000313" key="10">
    <source>
        <dbReference type="EMBL" id="THF79881.1"/>
    </source>
</evidence>
<dbReference type="InterPro" id="IPR051406">
    <property type="entry name" value="PLD_domain"/>
</dbReference>
<feature type="domain" description="PLD phosphodiesterase" evidence="9">
    <location>
        <begin position="126"/>
        <end position="153"/>
    </location>
</feature>
<feature type="signal peptide" evidence="8">
    <location>
        <begin position="1"/>
        <end position="22"/>
    </location>
</feature>
<dbReference type="PROSITE" id="PS51257">
    <property type="entry name" value="PROKAR_LIPOPROTEIN"/>
    <property type="match status" value="1"/>
</dbReference>
<feature type="region of interest" description="Disordered" evidence="7">
    <location>
        <begin position="197"/>
        <end position="221"/>
    </location>
</feature>
<dbReference type="EC" id="3.1.4.4" evidence="3"/>
<keyword evidence="11" id="KW-1185">Reference proteome</keyword>
<evidence type="ECO:0000256" key="7">
    <source>
        <dbReference type="SAM" id="MobiDB-lite"/>
    </source>
</evidence>
<dbReference type="InterPro" id="IPR001736">
    <property type="entry name" value="PLipase_D/transphosphatidylase"/>
</dbReference>
<keyword evidence="8" id="KW-0732">Signal</keyword>
<dbReference type="AlphaFoldDB" id="A0A4S4BXF4"/>
<evidence type="ECO:0000256" key="6">
    <source>
        <dbReference type="ARBA" id="ARBA00023098"/>
    </source>
</evidence>
<dbReference type="PROSITE" id="PS50035">
    <property type="entry name" value="PLD"/>
    <property type="match status" value="1"/>
</dbReference>
<dbReference type="EMBL" id="SSOB01000012">
    <property type="protein sequence ID" value="THF79881.1"/>
    <property type="molecule type" value="Genomic_DNA"/>
</dbReference>
<proteinExistence type="inferred from homology"/>
<gene>
    <name evidence="10" type="ORF">E6C55_11130</name>
</gene>
<reference evidence="10 11" key="1">
    <citation type="submission" date="2019-04" db="EMBL/GenBank/DDBJ databases">
        <title>Cohnella sp. nov. isolated from preserved vegetables.</title>
        <authorList>
            <person name="Lin S.-Y."/>
            <person name="Hung M.-H."/>
            <person name="Young C.-C."/>
        </authorList>
    </citation>
    <scope>NUCLEOTIDE SEQUENCE [LARGE SCALE GENOMIC DNA]</scope>
    <source>
        <strain evidence="10 11">CC-MHH1044</strain>
    </source>
</reference>
<name>A0A4S4BXF4_9BACL</name>
<accession>A0A4S4BXF4</accession>
<dbReference type="SUPFAM" id="SSF56024">
    <property type="entry name" value="Phospholipase D/nuclease"/>
    <property type="match status" value="1"/>
</dbReference>
<dbReference type="PANTHER" id="PTHR43856:SF1">
    <property type="entry name" value="MITOCHONDRIAL CARDIOLIPIN HYDROLASE"/>
    <property type="match status" value="1"/>
</dbReference>
<dbReference type="RefSeq" id="WP_136369869.1">
    <property type="nucleotide sequence ID" value="NZ_SSOB01000012.1"/>
</dbReference>
<evidence type="ECO:0000256" key="2">
    <source>
        <dbReference type="ARBA" id="ARBA00008664"/>
    </source>
</evidence>